<sequence length="390" mass="44719">MSEVDLLKEQIRQLTNENISLKSGIEQFKNTLNLSLKYTAKSNLIIQRLVCCLSFLKFLDDKSCIFGSFIRNFFEFTLNNSEIGLAHTNTGDVTKNNVRILLTSDNPKNRQNVTIRFNEIINKLNYILDQNRQSPNCSKPSFVNYQYVGISDMTDLIDFNGHIIPRKTLVMSNLFDTFNIEFIAWKPSLAYTLPLDLVAFNTRGFFVLTSLDTWFASELNLVTIFEQIINKQVTITQPLIRLQDVAFPQDKSPVTRNTKVNYLMKMFNIIKSSYLPFMECSYTFSGAVPKIIIEKLEDCPITGCSAPYPVFILKCGHSISLMGYKGLICKGDTEFSEAIKCPMCRKDLTISFENIIKNTFSYDKRLDTLEINSNKLFNQMLLSEDAQKHI</sequence>
<evidence type="ECO:0000256" key="1">
    <source>
        <dbReference type="SAM" id="Coils"/>
    </source>
</evidence>
<proteinExistence type="predicted"/>
<dbReference type="AlphaFoldDB" id="A0A6C0HDI2"/>
<accession>A0A6C0HDI2</accession>
<name>A0A6C0HDI2_9ZZZZ</name>
<reference evidence="2" key="1">
    <citation type="journal article" date="2020" name="Nature">
        <title>Giant virus diversity and host interactions through global metagenomics.</title>
        <authorList>
            <person name="Schulz F."/>
            <person name="Roux S."/>
            <person name="Paez-Espino D."/>
            <person name="Jungbluth S."/>
            <person name="Walsh D.A."/>
            <person name="Denef V.J."/>
            <person name="McMahon K.D."/>
            <person name="Konstantinidis K.T."/>
            <person name="Eloe-Fadrosh E.A."/>
            <person name="Kyrpides N.C."/>
            <person name="Woyke T."/>
        </authorList>
    </citation>
    <scope>NUCLEOTIDE SEQUENCE</scope>
    <source>
        <strain evidence="2">GVMAG-M-3300023179-92</strain>
    </source>
</reference>
<feature type="coiled-coil region" evidence="1">
    <location>
        <begin position="4"/>
        <end position="31"/>
    </location>
</feature>
<evidence type="ECO:0008006" key="3">
    <source>
        <dbReference type="Google" id="ProtNLM"/>
    </source>
</evidence>
<dbReference type="EMBL" id="MN739935">
    <property type="protein sequence ID" value="QHT78691.1"/>
    <property type="molecule type" value="Genomic_DNA"/>
</dbReference>
<evidence type="ECO:0000313" key="2">
    <source>
        <dbReference type="EMBL" id="QHT78691.1"/>
    </source>
</evidence>
<keyword evidence="1" id="KW-0175">Coiled coil</keyword>
<protein>
    <recommendedName>
        <fullName evidence="3">RING-type domain-containing protein</fullName>
    </recommendedName>
</protein>
<organism evidence="2">
    <name type="scientific">viral metagenome</name>
    <dbReference type="NCBI Taxonomy" id="1070528"/>
    <lineage>
        <taxon>unclassified sequences</taxon>
        <taxon>metagenomes</taxon>
        <taxon>organismal metagenomes</taxon>
    </lineage>
</organism>